<organism evidence="1 2">
    <name type="scientific">Methanoregula formicica (strain DSM 22288 / NBRC 105244 / SMSP)</name>
    <dbReference type="NCBI Taxonomy" id="593750"/>
    <lineage>
        <taxon>Archaea</taxon>
        <taxon>Methanobacteriati</taxon>
        <taxon>Methanobacteriota</taxon>
        <taxon>Stenosarchaea group</taxon>
        <taxon>Methanomicrobia</taxon>
        <taxon>Methanomicrobiales</taxon>
        <taxon>Methanoregulaceae</taxon>
        <taxon>Methanoregula</taxon>
    </lineage>
</organism>
<reference evidence="1 2" key="2">
    <citation type="journal article" date="2014" name="Genome Announc.">
        <title>Complete Genome Sequence of Methanoregula formicica SMSPT, a Mesophilic Hydrogenotrophic Methanogen Isolated from a Methanogenic Upflow Anaerobic Sludge Blanket Reactor.</title>
        <authorList>
            <person name="Yamamoto K."/>
            <person name="Tamaki H."/>
            <person name="Cadillo-Quiroz H."/>
            <person name="Imachi H."/>
            <person name="Kyrpides N."/>
            <person name="Woyke T."/>
            <person name="Goodwin L."/>
            <person name="Zinder S.H."/>
            <person name="Kamagata Y."/>
            <person name="Liu W.T."/>
        </authorList>
    </citation>
    <scope>NUCLEOTIDE SEQUENCE [LARGE SCALE GENOMIC DNA]</scope>
    <source>
        <strain evidence="2">DSM 22288 / NBRC 105244 / SMSP</strain>
    </source>
</reference>
<dbReference type="EMBL" id="CP003167">
    <property type="protein sequence ID" value="AGB01449.1"/>
    <property type="molecule type" value="Genomic_DNA"/>
</dbReference>
<proteinExistence type="predicted"/>
<dbReference type="AlphaFoldDB" id="L0HEC4"/>
<evidence type="ECO:0000313" key="1">
    <source>
        <dbReference type="EMBL" id="AGB01449.1"/>
    </source>
</evidence>
<name>L0HEC4_METFS</name>
<dbReference type="eggNOG" id="arCOG03906">
    <property type="taxonomic scope" value="Archaea"/>
</dbReference>
<protein>
    <submittedName>
        <fullName evidence="1">Uncharacterized protein</fullName>
    </submittedName>
</protein>
<evidence type="ECO:0000313" key="2">
    <source>
        <dbReference type="Proteomes" id="UP000010824"/>
    </source>
</evidence>
<dbReference type="InParanoid" id="L0HEC4"/>
<reference evidence="2" key="1">
    <citation type="submission" date="2011-12" db="EMBL/GenBank/DDBJ databases">
        <title>Complete sequence of Methanoregula formicicum SMSP.</title>
        <authorList>
            <person name="Lucas S."/>
            <person name="Han J."/>
            <person name="Lapidus A."/>
            <person name="Cheng J.-F."/>
            <person name="Goodwin L."/>
            <person name="Pitluck S."/>
            <person name="Peters L."/>
            <person name="Ovchinnikova G."/>
            <person name="Teshima H."/>
            <person name="Detter J.C."/>
            <person name="Han C."/>
            <person name="Tapia R."/>
            <person name="Land M."/>
            <person name="Hauser L."/>
            <person name="Kyrpides N."/>
            <person name="Ivanova N."/>
            <person name="Pagani I."/>
            <person name="Imachi H."/>
            <person name="Tamaki H."/>
            <person name="Sekiguchi Y."/>
            <person name="Kamagata Y."/>
            <person name="Cadillo-Quiroz H."/>
            <person name="Zinder S."/>
            <person name="Liu W.-T."/>
            <person name="Woyke T."/>
        </authorList>
    </citation>
    <scope>NUCLEOTIDE SEQUENCE [LARGE SCALE GENOMIC DNA]</scope>
    <source>
        <strain evidence="2">DSM 22288 / NBRC 105244 / SMSP</strain>
    </source>
</reference>
<dbReference type="OrthoDB" id="15212at2191"/>
<accession>L0HEC4</accession>
<dbReference type="RefSeq" id="WP_015284413.1">
    <property type="nucleotide sequence ID" value="NC_019943.1"/>
</dbReference>
<gene>
    <name evidence="1" type="ordered locus">Metfor_0375</name>
</gene>
<keyword evidence="2" id="KW-1185">Reference proteome</keyword>
<sequence length="320" mass="34413" precursor="true">MKFEMKSSTAGVMAVRVGAALVLAVLIAVPVMAEISFESSCPQTIAEGDAFTIHGTGATNGSVTLLVFGRHYFHTFTANPDNRGDFSVTVGPEETRNFSAGQYAFVIQDPGENGQYEIGTRISTSGNITVTDRGTAVVDFGTATDLKPWIDPEIEILMAASGRAGVDDVFRVEYFFVELPSLHFDQERDPVTGRLILNGSDPRRMVFSGTTNMAPENVLTARIRDAASGKEIFTDTIPAITPADGMGPGKHSSWNTWHYSLDPVRLPSGEYIITVGWDKETWCGSNTALFVVPDAGAATGQQISAPTLFSLMNSGLFARL</sequence>
<dbReference type="HOGENOM" id="CLU_074999_0_0_2"/>
<dbReference type="GeneID" id="14309048"/>
<dbReference type="KEGG" id="mfo:Metfor_0375"/>
<dbReference type="Proteomes" id="UP000010824">
    <property type="component" value="Chromosome"/>
</dbReference>